<keyword evidence="2" id="KW-1185">Reference proteome</keyword>
<gene>
    <name evidence="1" type="ORF">GCM10011357_36670</name>
</gene>
<protein>
    <submittedName>
        <fullName evidence="1">Uncharacterized protein</fullName>
    </submittedName>
</protein>
<dbReference type="EMBL" id="BMGJ01000021">
    <property type="protein sequence ID" value="GGD78257.1"/>
    <property type="molecule type" value="Genomic_DNA"/>
</dbReference>
<accession>A0ABQ1RST1</accession>
<comment type="caution">
    <text evidence="1">The sequence shown here is derived from an EMBL/GenBank/DDBJ whole genome shotgun (WGS) entry which is preliminary data.</text>
</comment>
<organism evidence="1 2">
    <name type="scientific">Lacimicrobium alkaliphilum</name>
    <dbReference type="NCBI Taxonomy" id="1526571"/>
    <lineage>
        <taxon>Bacteria</taxon>
        <taxon>Pseudomonadati</taxon>
        <taxon>Pseudomonadota</taxon>
        <taxon>Gammaproteobacteria</taxon>
        <taxon>Alteromonadales</taxon>
        <taxon>Alteromonadaceae</taxon>
        <taxon>Lacimicrobium</taxon>
    </lineage>
</organism>
<proteinExistence type="predicted"/>
<evidence type="ECO:0000313" key="2">
    <source>
        <dbReference type="Proteomes" id="UP000614272"/>
    </source>
</evidence>
<evidence type="ECO:0000313" key="1">
    <source>
        <dbReference type="EMBL" id="GGD78257.1"/>
    </source>
</evidence>
<dbReference type="Proteomes" id="UP000614272">
    <property type="component" value="Unassembled WGS sequence"/>
</dbReference>
<name>A0ABQ1RST1_9ALTE</name>
<reference evidence="2" key="1">
    <citation type="journal article" date="2019" name="Int. J. Syst. Evol. Microbiol.">
        <title>The Global Catalogue of Microorganisms (GCM) 10K type strain sequencing project: providing services to taxonomists for standard genome sequencing and annotation.</title>
        <authorList>
            <consortium name="The Broad Institute Genomics Platform"/>
            <consortium name="The Broad Institute Genome Sequencing Center for Infectious Disease"/>
            <person name="Wu L."/>
            <person name="Ma J."/>
        </authorList>
    </citation>
    <scope>NUCLEOTIDE SEQUENCE [LARGE SCALE GENOMIC DNA]</scope>
    <source>
        <strain evidence="2">CGMCC 1.12923</strain>
    </source>
</reference>
<dbReference type="RefSeq" id="WP_099036413.1">
    <property type="nucleotide sequence ID" value="NZ_BMGJ01000021.1"/>
</dbReference>
<sequence length="101" mass="11219">MSQPDFSAYTTTELFEALESIDDQKYPQRTREIVELIMHKTQISTDDLIAAYSGNPATALLDVVTLLTGFGIDQSMPDNQVLDKIRRAVAPPAENCVSDDR</sequence>